<keyword evidence="2" id="KW-1185">Reference proteome</keyword>
<feature type="region of interest" description="Disordered" evidence="1">
    <location>
        <begin position="261"/>
        <end position="349"/>
    </location>
</feature>
<dbReference type="WBParaSite" id="SMUV_0000190601-mRNA-1">
    <property type="protein sequence ID" value="SMUV_0000190601-mRNA-1"/>
    <property type="gene ID" value="SMUV_0000190601"/>
</dbReference>
<evidence type="ECO:0000313" key="3">
    <source>
        <dbReference type="WBParaSite" id="SMUV_0000190601-mRNA-1"/>
    </source>
</evidence>
<sequence length="349" mass="39662">MLNRRELRMLAKSEERSEQLSLSDRGLDELLRNTGSSGKNKRSSSKVNIGLKTKLTNKLKPKSKYEPRLKSMRQKKTELLKKKSSNSFHLLEASGVDCENAHLTSGDEVDFPLTYADMVSGENDELLGEIDHVTLAKTESVLDNVDSTGSYIMLSLPMPPSEAYDEFNAIARSYEKRLEKLLKSLKSDNGLIVPEEKVNKMLSLKNRDSDEISGQIIHSLPVPPSETCGFIATANDSEKHIKDLLRELKLDDRINMSQKQDNRLLSLKNRDSNGMVQNTDRSHARVHGFSKVDFGQNSKPKDDHVRTAESKPNAKREHNPMRKTKPNAKREHNPMRKPKPKRERQHNPM</sequence>
<organism evidence="2 3">
    <name type="scientific">Syphacia muris</name>
    <dbReference type="NCBI Taxonomy" id="451379"/>
    <lineage>
        <taxon>Eukaryota</taxon>
        <taxon>Metazoa</taxon>
        <taxon>Ecdysozoa</taxon>
        <taxon>Nematoda</taxon>
        <taxon>Chromadorea</taxon>
        <taxon>Rhabditida</taxon>
        <taxon>Spirurina</taxon>
        <taxon>Oxyuridomorpha</taxon>
        <taxon>Oxyuroidea</taxon>
        <taxon>Oxyuridae</taxon>
        <taxon>Syphacia</taxon>
    </lineage>
</organism>
<dbReference type="AlphaFoldDB" id="A0A0N5ACM8"/>
<proteinExistence type="predicted"/>
<accession>A0A0N5ACM8</accession>
<feature type="compositionally biased region" description="Basic residues" evidence="1">
    <location>
        <begin position="335"/>
        <end position="349"/>
    </location>
</feature>
<evidence type="ECO:0000256" key="1">
    <source>
        <dbReference type="SAM" id="MobiDB-lite"/>
    </source>
</evidence>
<dbReference type="Proteomes" id="UP000046393">
    <property type="component" value="Unplaced"/>
</dbReference>
<protein>
    <submittedName>
        <fullName evidence="3">Nucleolar protein 14</fullName>
    </submittedName>
</protein>
<name>A0A0N5ACM8_9BILA</name>
<reference evidence="3" key="1">
    <citation type="submission" date="2017-02" db="UniProtKB">
        <authorList>
            <consortium name="WormBaseParasite"/>
        </authorList>
    </citation>
    <scope>IDENTIFICATION</scope>
</reference>
<evidence type="ECO:0000313" key="2">
    <source>
        <dbReference type="Proteomes" id="UP000046393"/>
    </source>
</evidence>
<feature type="compositionally biased region" description="Basic and acidic residues" evidence="1">
    <location>
        <begin position="299"/>
        <end position="320"/>
    </location>
</feature>